<dbReference type="InterPro" id="IPR003653">
    <property type="entry name" value="Peptidase_C48_C"/>
</dbReference>
<dbReference type="EMBL" id="JABANM010031471">
    <property type="protein sequence ID" value="KAF4704505.1"/>
    <property type="molecule type" value="Genomic_DNA"/>
</dbReference>
<evidence type="ECO:0000256" key="4">
    <source>
        <dbReference type="ARBA" id="ARBA00022807"/>
    </source>
</evidence>
<sequence length="595" mass="66881">MRRFHKTVRSYYNAVRLFSCSGSCRRSWVVLVVVVSLGILFVVYGILDPWPYSPLDPHSRVKRLEHDKFMKEAEVYFEPSPSLVVLTTPRQGPYIRTFLWSYLALNDDGAAPRPLPVLHILNRGDPDIPVQARHSPSVEVIDLDPLPTLDYNSWRRNLYVDHIGGLDECLKLNSTWCIIFENDAMLTDHFLTKFHKYIGKAVSDTAMVKLFVSDHWSGYEDVDVPYFVLFFIISSALLTIVFARRKVPSRVKALLYASAVSGMLILLALLITKQQLLKLRYVGLHSPVSLMETNVRASTVATAYPQGRVQSIKDYLQRELDSGPEGGDGYDLDFSQFNWAKQEGKILRTYPSLVQHMGVRSSSKGGDAGDQQQLYSNLAQDSSFVIHYDSLIDDDGGYPGGWLNDVCILYYFDVLLYDEYSRHKNWEHLLLVDPSTAFAIRFEDDEEDLALLIDGLRVQDRRCLIVPLNDNSDPALPCGGAHWSLLVLSRTALSRPWSGVYYDSAAGRKMPSWVSGVGKKLTNSDVRIAVGECSKQSNCSDCGVYVLEFAKRILQASLLGDGTPANLLGVLPRDVSILRETILESIHKNGGRASR</sequence>
<evidence type="ECO:0000256" key="2">
    <source>
        <dbReference type="ARBA" id="ARBA00022670"/>
    </source>
</evidence>
<keyword evidence="5" id="KW-0472">Membrane</keyword>
<feature type="transmembrane region" description="Helical" evidence="5">
    <location>
        <begin position="28"/>
        <end position="47"/>
    </location>
</feature>
<dbReference type="Proteomes" id="UP000574390">
    <property type="component" value="Unassembled WGS sequence"/>
</dbReference>
<organism evidence="7 8">
    <name type="scientific">Perkinsus olseni</name>
    <name type="common">Perkinsus atlanticus</name>
    <dbReference type="NCBI Taxonomy" id="32597"/>
    <lineage>
        <taxon>Eukaryota</taxon>
        <taxon>Sar</taxon>
        <taxon>Alveolata</taxon>
        <taxon>Perkinsozoa</taxon>
        <taxon>Perkinsea</taxon>
        <taxon>Perkinsida</taxon>
        <taxon>Perkinsidae</taxon>
        <taxon>Perkinsus</taxon>
    </lineage>
</organism>
<evidence type="ECO:0000256" key="1">
    <source>
        <dbReference type="ARBA" id="ARBA00005234"/>
    </source>
</evidence>
<dbReference type="InterPro" id="IPR038765">
    <property type="entry name" value="Papain-like_cys_pep_sf"/>
</dbReference>
<keyword evidence="5" id="KW-0812">Transmembrane</keyword>
<dbReference type="PROSITE" id="PS50600">
    <property type="entry name" value="ULP_PROTEASE"/>
    <property type="match status" value="1"/>
</dbReference>
<dbReference type="InterPro" id="IPR044613">
    <property type="entry name" value="Nep1/2-like"/>
</dbReference>
<dbReference type="GO" id="GO:0006508">
    <property type="term" value="P:proteolysis"/>
    <property type="evidence" value="ECO:0007669"/>
    <property type="project" value="UniProtKB-KW"/>
</dbReference>
<feature type="domain" description="Ubiquitin-like protease family profile" evidence="6">
    <location>
        <begin position="384"/>
        <end position="553"/>
    </location>
</feature>
<protein>
    <recommendedName>
        <fullName evidence="6">Ubiquitin-like protease family profile domain-containing protein</fullName>
    </recommendedName>
</protein>
<accession>A0A7J6Q7L4</accession>
<keyword evidence="5" id="KW-1133">Transmembrane helix</keyword>
<evidence type="ECO:0000256" key="3">
    <source>
        <dbReference type="ARBA" id="ARBA00022801"/>
    </source>
</evidence>
<reference evidence="7 8" key="1">
    <citation type="submission" date="2020-04" db="EMBL/GenBank/DDBJ databases">
        <title>Perkinsus olseni comparative genomics.</title>
        <authorList>
            <person name="Bogema D.R."/>
        </authorList>
    </citation>
    <scope>NUCLEOTIDE SEQUENCE [LARGE SCALE GENOMIC DNA]</scope>
    <source>
        <strain evidence="7">ATCC PRA-205</strain>
    </source>
</reference>
<dbReference type="GO" id="GO:0019784">
    <property type="term" value="F:deNEDDylase activity"/>
    <property type="evidence" value="ECO:0007669"/>
    <property type="project" value="InterPro"/>
</dbReference>
<comment type="caution">
    <text evidence="7">The sequence shown here is derived from an EMBL/GenBank/DDBJ whole genome shotgun (WGS) entry which is preliminary data.</text>
</comment>
<dbReference type="GO" id="GO:0000338">
    <property type="term" value="P:protein deneddylation"/>
    <property type="evidence" value="ECO:0007669"/>
    <property type="project" value="TreeGrafter"/>
</dbReference>
<dbReference type="SUPFAM" id="SSF54001">
    <property type="entry name" value="Cysteine proteinases"/>
    <property type="match status" value="1"/>
</dbReference>
<dbReference type="Gene3D" id="3.40.395.10">
    <property type="entry name" value="Adenoviral Proteinase, Chain A"/>
    <property type="match status" value="1"/>
</dbReference>
<proteinExistence type="inferred from homology"/>
<evidence type="ECO:0000259" key="6">
    <source>
        <dbReference type="PROSITE" id="PS50600"/>
    </source>
</evidence>
<keyword evidence="3" id="KW-0378">Hydrolase</keyword>
<dbReference type="AlphaFoldDB" id="A0A7J6Q7L4"/>
<evidence type="ECO:0000313" key="8">
    <source>
        <dbReference type="Proteomes" id="UP000574390"/>
    </source>
</evidence>
<dbReference type="PANTHER" id="PTHR46468">
    <property type="entry name" value="SENTRIN-SPECIFIC PROTEASE 8"/>
    <property type="match status" value="1"/>
</dbReference>
<evidence type="ECO:0000256" key="5">
    <source>
        <dbReference type="SAM" id="Phobius"/>
    </source>
</evidence>
<keyword evidence="2" id="KW-0645">Protease</keyword>
<name>A0A7J6Q7L4_PEROL</name>
<dbReference type="PANTHER" id="PTHR46468:SF1">
    <property type="entry name" value="SENTRIN-SPECIFIC PROTEASE 8"/>
    <property type="match status" value="1"/>
</dbReference>
<comment type="similarity">
    <text evidence="1">Belongs to the peptidase C48 family.</text>
</comment>
<feature type="transmembrane region" description="Helical" evidence="5">
    <location>
        <begin position="254"/>
        <end position="271"/>
    </location>
</feature>
<feature type="transmembrane region" description="Helical" evidence="5">
    <location>
        <begin position="224"/>
        <end position="242"/>
    </location>
</feature>
<evidence type="ECO:0000313" key="7">
    <source>
        <dbReference type="EMBL" id="KAF4704505.1"/>
    </source>
</evidence>
<dbReference type="GO" id="GO:0008234">
    <property type="term" value="F:cysteine-type peptidase activity"/>
    <property type="evidence" value="ECO:0007669"/>
    <property type="project" value="UniProtKB-KW"/>
</dbReference>
<keyword evidence="4" id="KW-0788">Thiol protease</keyword>
<gene>
    <name evidence="7" type="ORF">FOZ62_023593</name>
</gene>